<name>A0A084IKV0_SALHC</name>
<dbReference type="PANTHER" id="PTHR43157:SF31">
    <property type="entry name" value="PHOSPHATIDYLINOSITOL-GLYCAN BIOSYNTHESIS CLASS F PROTEIN"/>
    <property type="match status" value="1"/>
</dbReference>
<evidence type="ECO:0000313" key="4">
    <source>
        <dbReference type="Proteomes" id="UP000028302"/>
    </source>
</evidence>
<dbReference type="PRINTS" id="PR00081">
    <property type="entry name" value="GDHRDH"/>
</dbReference>
<dbReference type="InterPro" id="IPR036291">
    <property type="entry name" value="NAD(P)-bd_dom_sf"/>
</dbReference>
<dbReference type="Proteomes" id="UP000028302">
    <property type="component" value="Unassembled WGS sequence"/>
</dbReference>
<dbReference type="eggNOG" id="COG1028">
    <property type="taxonomic scope" value="Bacteria"/>
</dbReference>
<evidence type="ECO:0000256" key="2">
    <source>
        <dbReference type="RuleBase" id="RU000363"/>
    </source>
</evidence>
<keyword evidence="1" id="KW-0560">Oxidoreductase</keyword>
<dbReference type="PANTHER" id="PTHR43157">
    <property type="entry name" value="PHOSPHATIDYLINOSITOL-GLYCAN BIOSYNTHESIS CLASS F PROTEIN-RELATED"/>
    <property type="match status" value="1"/>
</dbReference>
<dbReference type="Pfam" id="PF00106">
    <property type="entry name" value="adh_short"/>
    <property type="match status" value="1"/>
</dbReference>
<dbReference type="SUPFAM" id="SSF51735">
    <property type="entry name" value="NAD(P)-binding Rossmann-fold domains"/>
    <property type="match status" value="1"/>
</dbReference>
<dbReference type="Gene3D" id="3.40.50.720">
    <property type="entry name" value="NAD(P)-binding Rossmann-like Domain"/>
    <property type="match status" value="1"/>
</dbReference>
<reference evidence="3 4" key="1">
    <citation type="submission" date="2013-03" db="EMBL/GenBank/DDBJ databases">
        <title>Salinisphaera hydrothermalis C41B8 Genome Sequencing.</title>
        <authorList>
            <person name="Li C."/>
            <person name="Lai Q."/>
            <person name="Shao Z."/>
        </authorList>
    </citation>
    <scope>NUCLEOTIDE SEQUENCE [LARGE SCALE GENOMIC DNA]</scope>
    <source>
        <strain evidence="3 4">C41B8</strain>
    </source>
</reference>
<gene>
    <name evidence="3" type="ORF">C41B8_10750</name>
</gene>
<accession>A0A084IKV0</accession>
<proteinExistence type="inferred from homology"/>
<dbReference type="EMBL" id="APNK01000014">
    <property type="protein sequence ID" value="KEZ77334.1"/>
    <property type="molecule type" value="Genomic_DNA"/>
</dbReference>
<dbReference type="PRINTS" id="PR00080">
    <property type="entry name" value="SDRFAMILY"/>
</dbReference>
<organism evidence="3 4">
    <name type="scientific">Salinisphaera hydrothermalis (strain C41B8)</name>
    <dbReference type="NCBI Taxonomy" id="1304275"/>
    <lineage>
        <taxon>Bacteria</taxon>
        <taxon>Pseudomonadati</taxon>
        <taxon>Pseudomonadota</taxon>
        <taxon>Gammaproteobacteria</taxon>
        <taxon>Salinisphaerales</taxon>
        <taxon>Salinisphaeraceae</taxon>
        <taxon>Salinisphaera</taxon>
    </lineage>
</organism>
<keyword evidence="4" id="KW-1185">Reference proteome</keyword>
<evidence type="ECO:0000313" key="3">
    <source>
        <dbReference type="EMBL" id="KEZ77334.1"/>
    </source>
</evidence>
<dbReference type="GO" id="GO:0016491">
    <property type="term" value="F:oxidoreductase activity"/>
    <property type="evidence" value="ECO:0007669"/>
    <property type="project" value="UniProtKB-KW"/>
</dbReference>
<protein>
    <submittedName>
        <fullName evidence="3">Short-chain dehydrogenase/reductase SDR</fullName>
    </submittedName>
</protein>
<dbReference type="AlphaFoldDB" id="A0A084IKV0"/>
<sequence>MALDLGDFTDIDRFAEQLLQRMPTIDVLILNAGLYTHGTRSLPNGLEAMIGIMHFGHFRLVQKLRDAVIAAPAGRIVVTASLAHRLGRLRFETFDAPRKHWAAVFAYGQAKLANILFTRELARRLADTSVTVNCFHPGPVATGLWSELPVIIQRALGSVLIGPAEGADTGIWLATAEEARRFNGEYFVKRQPARTTAAARDMDLAAALWRESEARMT</sequence>
<dbReference type="InterPro" id="IPR002347">
    <property type="entry name" value="SDR_fam"/>
</dbReference>
<dbReference type="PATRIC" id="fig|1304275.5.peg.2195"/>
<comment type="caution">
    <text evidence="3">The sequence shown here is derived from an EMBL/GenBank/DDBJ whole genome shotgun (WGS) entry which is preliminary data.</text>
</comment>
<comment type="similarity">
    <text evidence="2">Belongs to the short-chain dehydrogenases/reductases (SDR) family.</text>
</comment>
<dbReference type="STRING" id="1304275.C41B8_10750"/>
<evidence type="ECO:0000256" key="1">
    <source>
        <dbReference type="ARBA" id="ARBA00023002"/>
    </source>
</evidence>